<evidence type="ECO:0008006" key="7">
    <source>
        <dbReference type="Google" id="ProtNLM"/>
    </source>
</evidence>
<dbReference type="InterPro" id="IPR028904">
    <property type="entry name" value="Tox-REase-5_dom"/>
</dbReference>
<organism evidence="5 6">
    <name type="scientific">Flavobacterium macrobrachii</name>
    <dbReference type="NCBI Taxonomy" id="591204"/>
    <lineage>
        <taxon>Bacteria</taxon>
        <taxon>Pseudomonadati</taxon>
        <taxon>Bacteroidota</taxon>
        <taxon>Flavobacteriia</taxon>
        <taxon>Flavobacteriales</taxon>
        <taxon>Flavobacteriaceae</taxon>
        <taxon>Flavobacterium</taxon>
    </lineage>
</organism>
<evidence type="ECO:0000259" key="4">
    <source>
        <dbReference type="Pfam" id="PF15648"/>
    </source>
</evidence>
<evidence type="ECO:0000256" key="1">
    <source>
        <dbReference type="ARBA" id="ARBA00004613"/>
    </source>
</evidence>
<name>A0ABS2CVA6_9FLAO</name>
<gene>
    <name evidence="5" type="ORF">H9X54_002470</name>
</gene>
<dbReference type="Pfam" id="PF14449">
    <property type="entry name" value="PT-TG"/>
    <property type="match status" value="1"/>
</dbReference>
<proteinExistence type="predicted"/>
<comment type="caution">
    <text evidence="5">The sequence shown here is derived from an EMBL/GenBank/DDBJ whole genome shotgun (WGS) entry which is preliminary data.</text>
</comment>
<dbReference type="Pfam" id="PF15648">
    <property type="entry name" value="Tox-REase-5"/>
    <property type="match status" value="1"/>
</dbReference>
<feature type="domain" description="Pre-toxin TG" evidence="3">
    <location>
        <begin position="72"/>
        <end position="129"/>
    </location>
</feature>
<dbReference type="Proteomes" id="UP000759529">
    <property type="component" value="Unassembled WGS sequence"/>
</dbReference>
<evidence type="ECO:0000256" key="2">
    <source>
        <dbReference type="ARBA" id="ARBA00022525"/>
    </source>
</evidence>
<keyword evidence="6" id="KW-1185">Reference proteome</keyword>
<reference evidence="5 6" key="1">
    <citation type="submission" date="2021-02" db="EMBL/GenBank/DDBJ databases">
        <authorList>
            <person name="Jung H.S."/>
            <person name="Chun B.H."/>
            <person name="Jeon C.O."/>
        </authorList>
    </citation>
    <scope>NUCLEOTIDE SEQUENCE [LARGE SCALE GENOMIC DNA]</scope>
    <source>
        <strain evidence="5 6">LMG 25203</strain>
    </source>
</reference>
<protein>
    <recommendedName>
        <fullName evidence="7">Tox-REase-5 domain-containing protein</fullName>
    </recommendedName>
</protein>
<accession>A0ABS2CVA6</accession>
<evidence type="ECO:0000313" key="5">
    <source>
        <dbReference type="EMBL" id="MBM6498162.1"/>
    </source>
</evidence>
<keyword evidence="2" id="KW-0964">Secreted</keyword>
<comment type="subcellular location">
    <subcellularLocation>
        <location evidence="1">Secreted</location>
    </subcellularLocation>
</comment>
<sequence>MNIDPLAAKYPYNSTYAFSENKVVMYNELEGLETGPAYWMVYTPTAKSAGVTPTTWNKLYQRNEAPSQAEATIVDITPVVGDAKGFVETFTGSDLMTGEKLGWGSRVLGLFMLSEFRVAGKVGDVFKSGKWIDTGENMSDAASSFQKQITGVDASQSFKLNGVKFDGITDSGVLLDAKSGMGNFVGKDGNFKNWFKGADSLIDQANRQLKAADGIKIQWHFENKKVMEATQKLFKKNDIEGIELIHTPRK</sequence>
<feature type="domain" description="Tox-REase-5" evidence="4">
    <location>
        <begin position="144"/>
        <end position="223"/>
    </location>
</feature>
<evidence type="ECO:0000313" key="6">
    <source>
        <dbReference type="Proteomes" id="UP000759529"/>
    </source>
</evidence>
<evidence type="ECO:0000259" key="3">
    <source>
        <dbReference type="Pfam" id="PF14449"/>
    </source>
</evidence>
<dbReference type="EMBL" id="JACSOD020000395">
    <property type="protein sequence ID" value="MBM6498162.1"/>
    <property type="molecule type" value="Genomic_DNA"/>
</dbReference>
<dbReference type="InterPro" id="IPR027797">
    <property type="entry name" value="PT-TG_dom"/>
</dbReference>